<proteinExistence type="predicted"/>
<sequence length="79" mass="8964">MKEISRISPLSECTRQLKSSLFYADFVSELTFVGIPTSDELVMEESNEAKKPIKQTIEKLGLTSNCQFEGSVYYYSNVN</sequence>
<dbReference type="EMBL" id="BMHF01000024">
    <property type="protein sequence ID" value="GGA51975.1"/>
    <property type="molecule type" value="Genomic_DNA"/>
</dbReference>
<name>A0ABQ1GWZ3_9BACL</name>
<evidence type="ECO:0000313" key="1">
    <source>
        <dbReference type="EMBL" id="GGA51975.1"/>
    </source>
</evidence>
<reference evidence="2" key="1">
    <citation type="journal article" date="2019" name="Int. J. Syst. Evol. Microbiol.">
        <title>The Global Catalogue of Microorganisms (GCM) 10K type strain sequencing project: providing services to taxonomists for standard genome sequencing and annotation.</title>
        <authorList>
            <consortium name="The Broad Institute Genomics Platform"/>
            <consortium name="The Broad Institute Genome Sequencing Center for Infectious Disease"/>
            <person name="Wu L."/>
            <person name="Ma J."/>
        </authorList>
    </citation>
    <scope>NUCLEOTIDE SEQUENCE [LARGE SCALE GENOMIC DNA]</scope>
    <source>
        <strain evidence="2">CGMCC 1.15044</strain>
    </source>
</reference>
<comment type="caution">
    <text evidence="1">The sequence shown here is derived from an EMBL/GenBank/DDBJ whole genome shotgun (WGS) entry which is preliminary data.</text>
</comment>
<evidence type="ECO:0000313" key="2">
    <source>
        <dbReference type="Proteomes" id="UP000609323"/>
    </source>
</evidence>
<organism evidence="1 2">
    <name type="scientific">Paenibacillus physcomitrellae</name>
    <dbReference type="NCBI Taxonomy" id="1619311"/>
    <lineage>
        <taxon>Bacteria</taxon>
        <taxon>Bacillati</taxon>
        <taxon>Bacillota</taxon>
        <taxon>Bacilli</taxon>
        <taxon>Bacillales</taxon>
        <taxon>Paenibacillaceae</taxon>
        <taxon>Paenibacillus</taxon>
    </lineage>
</organism>
<accession>A0ABQ1GWZ3</accession>
<gene>
    <name evidence="1" type="ORF">GCM10010917_41500</name>
</gene>
<dbReference type="Proteomes" id="UP000609323">
    <property type="component" value="Unassembled WGS sequence"/>
</dbReference>
<keyword evidence="2" id="KW-1185">Reference proteome</keyword>
<protein>
    <submittedName>
        <fullName evidence="1">Uncharacterized protein</fullName>
    </submittedName>
</protein>